<comment type="caution">
    <text evidence="5">The sequence shown here is derived from an EMBL/GenBank/DDBJ whole genome shotgun (WGS) entry which is preliminary data.</text>
</comment>
<sequence length="265" mass="28568">MDGVTVRNRVTPLFRLYSAGSQDYADTTSPQFAAGLIITSPQAYAPQGSPVPNYTTFPYDSSLGIIAAPLASVYVMTTEFKPRNEWPALVPLYLMDKQFTAAHDDFMLVTTVADIQQAHADGYNLRTIQGYIYQTCTPEPQCIPPAAQKFYRECNTAINDCATFLESERSTFEAAGYTTTYPAGSNKVLGYAYPATDTDGDGLPDGFEYVVGTDPFHASSNGDGTSDAVKIPMVGLETSDPCVGGPYGASRCGADVLFRNGFELP</sequence>
<evidence type="ECO:0000256" key="3">
    <source>
        <dbReference type="ARBA" id="ARBA00022729"/>
    </source>
</evidence>
<dbReference type="EMBL" id="BAAAEU010000004">
    <property type="protein sequence ID" value="GAA0708008.1"/>
    <property type="molecule type" value="Genomic_DNA"/>
</dbReference>
<organism evidence="5 6">
    <name type="scientific">Dokdonella soli</name>
    <dbReference type="NCBI Taxonomy" id="529810"/>
    <lineage>
        <taxon>Bacteria</taxon>
        <taxon>Pseudomonadati</taxon>
        <taxon>Pseudomonadota</taxon>
        <taxon>Gammaproteobacteria</taxon>
        <taxon>Lysobacterales</taxon>
        <taxon>Rhodanobacteraceae</taxon>
        <taxon>Dokdonella</taxon>
    </lineage>
</organism>
<dbReference type="Pfam" id="PF18884">
    <property type="entry name" value="TSP3_bac"/>
    <property type="match status" value="1"/>
</dbReference>
<keyword evidence="6" id="KW-1185">Reference proteome</keyword>
<evidence type="ECO:0000256" key="1">
    <source>
        <dbReference type="ARBA" id="ARBA00004613"/>
    </source>
</evidence>
<keyword evidence="2" id="KW-0964">Secreted</keyword>
<dbReference type="Proteomes" id="UP001501523">
    <property type="component" value="Unassembled WGS sequence"/>
</dbReference>
<keyword evidence="3" id="KW-0732">Signal</keyword>
<reference evidence="5 6" key="1">
    <citation type="journal article" date="2019" name="Int. J. Syst. Evol. Microbiol.">
        <title>The Global Catalogue of Microorganisms (GCM) 10K type strain sequencing project: providing services to taxonomists for standard genome sequencing and annotation.</title>
        <authorList>
            <consortium name="The Broad Institute Genomics Platform"/>
            <consortium name="The Broad Institute Genome Sequencing Center for Infectious Disease"/>
            <person name="Wu L."/>
            <person name="Ma J."/>
        </authorList>
    </citation>
    <scope>NUCLEOTIDE SEQUENCE [LARGE SCALE GENOMIC DNA]</scope>
    <source>
        <strain evidence="5 6">JCM 15421</strain>
    </source>
</reference>
<evidence type="ECO:0000313" key="5">
    <source>
        <dbReference type="EMBL" id="GAA0708008.1"/>
    </source>
</evidence>
<evidence type="ECO:0000313" key="6">
    <source>
        <dbReference type="Proteomes" id="UP001501523"/>
    </source>
</evidence>
<name>A0ABN1ID19_9GAMM</name>
<accession>A0ABN1ID19</accession>
<evidence type="ECO:0000256" key="2">
    <source>
        <dbReference type="ARBA" id="ARBA00022525"/>
    </source>
</evidence>
<keyword evidence="4" id="KW-0106">Calcium</keyword>
<dbReference type="InterPro" id="IPR059100">
    <property type="entry name" value="TSP3_bac"/>
</dbReference>
<proteinExistence type="predicted"/>
<gene>
    <name evidence="5" type="ORF">GCM10009105_07200</name>
</gene>
<protein>
    <submittedName>
        <fullName evidence="5">Uncharacterized protein</fullName>
    </submittedName>
</protein>
<evidence type="ECO:0000256" key="4">
    <source>
        <dbReference type="ARBA" id="ARBA00022837"/>
    </source>
</evidence>
<comment type="subcellular location">
    <subcellularLocation>
        <location evidence="1">Secreted</location>
    </subcellularLocation>
</comment>